<protein>
    <recommendedName>
        <fullName evidence="1">Double-GTPase 1 domain-containing protein</fullName>
    </recommendedName>
</protein>
<accession>A0A1M5YEU2</accession>
<dbReference type="Pfam" id="PF19975">
    <property type="entry name" value="DO-GTPase1"/>
    <property type="match status" value="1"/>
</dbReference>
<feature type="domain" description="Double-GTPase 1" evidence="1">
    <location>
        <begin position="6"/>
        <end position="271"/>
    </location>
</feature>
<name>A0A1M5YEU2_9FIRM</name>
<dbReference type="AlphaFoldDB" id="A0A1M5YEU2"/>
<proteinExistence type="predicted"/>
<dbReference type="InterPro" id="IPR027417">
    <property type="entry name" value="P-loop_NTPase"/>
</dbReference>
<organism evidence="2 3">
    <name type="scientific">Sporobacter termitidis DSM 10068</name>
    <dbReference type="NCBI Taxonomy" id="1123282"/>
    <lineage>
        <taxon>Bacteria</taxon>
        <taxon>Bacillati</taxon>
        <taxon>Bacillota</taxon>
        <taxon>Clostridia</taxon>
        <taxon>Eubacteriales</taxon>
        <taxon>Oscillospiraceae</taxon>
        <taxon>Sporobacter</taxon>
    </lineage>
</organism>
<dbReference type="STRING" id="1123282.SAMN02745823_02441"/>
<reference evidence="2 3" key="1">
    <citation type="submission" date="2016-11" db="EMBL/GenBank/DDBJ databases">
        <authorList>
            <person name="Jaros S."/>
            <person name="Januszkiewicz K."/>
            <person name="Wedrychowicz H."/>
        </authorList>
    </citation>
    <scope>NUCLEOTIDE SEQUENCE [LARGE SCALE GENOMIC DNA]</scope>
    <source>
        <strain evidence="2 3">DSM 10068</strain>
    </source>
</reference>
<keyword evidence="3" id="KW-1185">Reference proteome</keyword>
<dbReference type="RefSeq" id="WP_143162338.1">
    <property type="nucleotide sequence ID" value="NZ_FQXV01000008.1"/>
</dbReference>
<dbReference type="Gene3D" id="3.40.50.300">
    <property type="entry name" value="P-loop containing nucleotide triphosphate hydrolases"/>
    <property type="match status" value="1"/>
</dbReference>
<dbReference type="EMBL" id="FQXV01000008">
    <property type="protein sequence ID" value="SHI10388.1"/>
    <property type="molecule type" value="Genomic_DNA"/>
</dbReference>
<dbReference type="OrthoDB" id="9758793at2"/>
<dbReference type="InterPro" id="IPR045530">
    <property type="entry name" value="DO-GTPase1"/>
</dbReference>
<dbReference type="SUPFAM" id="SSF52540">
    <property type="entry name" value="P-loop containing nucleoside triphosphate hydrolases"/>
    <property type="match status" value="1"/>
</dbReference>
<evidence type="ECO:0000313" key="3">
    <source>
        <dbReference type="Proteomes" id="UP000183995"/>
    </source>
</evidence>
<evidence type="ECO:0000313" key="2">
    <source>
        <dbReference type="EMBL" id="SHI10388.1"/>
    </source>
</evidence>
<sequence>MNKRCFIMGLPGAGKTTFLAALWHSINNNSVETKLKLNKIDNGQYLAQLSRKWVDAEPLERTVPSNEQKDICINLIMPAKKTFDLFLPDLSGESFQKQYERREISEELVEYIKAADAILFFIHVDGVKPLGFIPEHFATSLGNDSVQRIVREPQKHDPLQVQTIELLQFVLDIRKYEQTNIGFVFSAWDLVKQVDIQMTPEKFLFDHMNMLWQFCNSNPDILSYSLWGISAQGGKLDNRDTLLEKDFPIERIVVEDAHGNRGWDITLPLYSLMGDIE</sequence>
<dbReference type="Proteomes" id="UP000183995">
    <property type="component" value="Unassembled WGS sequence"/>
</dbReference>
<evidence type="ECO:0000259" key="1">
    <source>
        <dbReference type="Pfam" id="PF19975"/>
    </source>
</evidence>
<gene>
    <name evidence="2" type="ORF">SAMN02745823_02441</name>
</gene>